<gene>
    <name evidence="2" type="ORF">KQI75_13030</name>
</gene>
<dbReference type="Proteomes" id="UP000783588">
    <property type="component" value="Unassembled WGS sequence"/>
</dbReference>
<dbReference type="RefSeq" id="WP_216471270.1">
    <property type="nucleotide sequence ID" value="NZ_JAHLQI010000010.1"/>
</dbReference>
<accession>A0ABS6EWG8</accession>
<reference evidence="2 3" key="1">
    <citation type="submission" date="2021-06" db="EMBL/GenBank/DDBJ databases">
        <authorList>
            <person name="Sun Q."/>
            <person name="Li D."/>
        </authorList>
    </citation>
    <scope>NUCLEOTIDE SEQUENCE [LARGE SCALE GENOMIC DNA]</scope>
    <source>
        <strain evidence="2 3">MSJd-7</strain>
    </source>
</reference>
<evidence type="ECO:0000313" key="3">
    <source>
        <dbReference type="Proteomes" id="UP000783588"/>
    </source>
</evidence>
<organism evidence="2 3">
    <name type="scientific">Butyricicoccus intestinisimiae</name>
    <dbReference type="NCBI Taxonomy" id="2841509"/>
    <lineage>
        <taxon>Bacteria</taxon>
        <taxon>Bacillati</taxon>
        <taxon>Bacillota</taxon>
        <taxon>Clostridia</taxon>
        <taxon>Eubacteriales</taxon>
        <taxon>Butyricicoccaceae</taxon>
        <taxon>Butyricicoccus</taxon>
    </lineage>
</organism>
<evidence type="ECO:0000313" key="2">
    <source>
        <dbReference type="EMBL" id="MBU5491527.1"/>
    </source>
</evidence>
<dbReference type="Pfam" id="PF10686">
    <property type="entry name" value="YAcAr"/>
    <property type="match status" value="1"/>
</dbReference>
<comment type="caution">
    <text evidence="2">The sequence shown here is derived from an EMBL/GenBank/DDBJ whole genome shotgun (WGS) entry which is preliminary data.</text>
</comment>
<keyword evidence="3" id="KW-1185">Reference proteome</keyword>
<dbReference type="EMBL" id="JAHLQI010000010">
    <property type="protein sequence ID" value="MBU5491527.1"/>
    <property type="molecule type" value="Genomic_DNA"/>
</dbReference>
<proteinExistence type="predicted"/>
<name>A0ABS6EWG8_9FIRM</name>
<dbReference type="InterPro" id="IPR019627">
    <property type="entry name" value="YAcAr"/>
</dbReference>
<feature type="domain" description="YspA cpYpsA-related SLOG" evidence="1">
    <location>
        <begin position="2"/>
        <end position="61"/>
    </location>
</feature>
<sequence>MRIAIVGSRSVTKDAYPILEAYIPRGVSEIVSGGASGADELAEEYARRNHLPMKIFRPDYQVYHKSAPLQRNLSIIRYSDAVLVLWDGQSRGAAHVIVNCFHEYTPVHVLLIRDGKLVKTLFGQENGRLL</sequence>
<evidence type="ECO:0000259" key="1">
    <source>
        <dbReference type="Pfam" id="PF10686"/>
    </source>
</evidence>
<protein>
    <submittedName>
        <fullName evidence="2">DUF2493 domain-containing protein</fullName>
    </submittedName>
</protein>